<name>A0A2T5M458_9EURO</name>
<accession>A0A2T5M458</accession>
<gene>
    <name evidence="1" type="ORF">P175DRAFT_0167289</name>
</gene>
<reference evidence="1 2" key="1">
    <citation type="journal article" date="2018" name="Proc. Natl. Acad. Sci. U.S.A.">
        <title>Linking secondary metabolites to gene clusters through genome sequencing of six diverse Aspergillus species.</title>
        <authorList>
            <person name="Kaerboelling I."/>
            <person name="Vesth T.C."/>
            <person name="Frisvad J.C."/>
            <person name="Nybo J.L."/>
            <person name="Theobald S."/>
            <person name="Kuo A."/>
            <person name="Bowyer P."/>
            <person name="Matsuda Y."/>
            <person name="Mondo S."/>
            <person name="Lyhne E.K."/>
            <person name="Kogle M.E."/>
            <person name="Clum A."/>
            <person name="Lipzen A."/>
            <person name="Salamov A."/>
            <person name="Ngan C.Y."/>
            <person name="Daum C."/>
            <person name="Chiniquy J."/>
            <person name="Barry K."/>
            <person name="LaButti K."/>
            <person name="Haridas S."/>
            <person name="Simmons B.A."/>
            <person name="Magnuson J.K."/>
            <person name="Mortensen U.H."/>
            <person name="Larsen T.O."/>
            <person name="Grigoriev I.V."/>
            <person name="Baker S.E."/>
            <person name="Andersen M.R."/>
        </authorList>
    </citation>
    <scope>NUCLEOTIDE SEQUENCE [LARGE SCALE GENOMIC DNA]</scope>
    <source>
        <strain evidence="1 2">IBT 24754</strain>
    </source>
</reference>
<dbReference type="EMBL" id="MSFN02000002">
    <property type="protein sequence ID" value="PTU23323.1"/>
    <property type="molecule type" value="Genomic_DNA"/>
</dbReference>
<proteinExistence type="predicted"/>
<dbReference type="RefSeq" id="XP_040754715.1">
    <property type="nucleotide sequence ID" value="XM_040892492.1"/>
</dbReference>
<dbReference type="AlphaFoldDB" id="A0A2T5M458"/>
<evidence type="ECO:0000313" key="2">
    <source>
        <dbReference type="Proteomes" id="UP000244073"/>
    </source>
</evidence>
<organism evidence="1 2">
    <name type="scientific">Aspergillus ochraceoroseus IBT 24754</name>
    <dbReference type="NCBI Taxonomy" id="1392256"/>
    <lineage>
        <taxon>Eukaryota</taxon>
        <taxon>Fungi</taxon>
        <taxon>Dikarya</taxon>
        <taxon>Ascomycota</taxon>
        <taxon>Pezizomycotina</taxon>
        <taxon>Eurotiomycetes</taxon>
        <taxon>Eurotiomycetidae</taxon>
        <taxon>Eurotiales</taxon>
        <taxon>Aspergillaceae</taxon>
        <taxon>Aspergillus</taxon>
        <taxon>Aspergillus subgen. Nidulantes</taxon>
    </lineage>
</organism>
<dbReference type="Proteomes" id="UP000244073">
    <property type="component" value="Unassembled WGS sequence"/>
</dbReference>
<sequence length="151" mass="16900">MWKWLGGAEECQERIVNKPRRSGLTKVKTRRGRGEGGWAEVAVGLLYDEGSADLSVWWSAEWHGVHRADRKSCRVGKRKQIVLDVCLVSDSRSWLVIVMRASEAKVLSKSTVQLQAQVCSFSLTISNSGQRSGLILDRQALGMILEAYDPR</sequence>
<dbReference type="VEuPathDB" id="FungiDB:P175DRAFT_0167289"/>
<evidence type="ECO:0000313" key="1">
    <source>
        <dbReference type="EMBL" id="PTU23323.1"/>
    </source>
</evidence>
<comment type="caution">
    <text evidence="1">The sequence shown here is derived from an EMBL/GenBank/DDBJ whole genome shotgun (WGS) entry which is preliminary data.</text>
</comment>
<protein>
    <submittedName>
        <fullName evidence="1">Uncharacterized protein</fullName>
    </submittedName>
</protein>
<dbReference type="GeneID" id="63809374"/>